<keyword evidence="4" id="KW-0804">Transcription</keyword>
<dbReference type="Gene3D" id="1.10.260.40">
    <property type="entry name" value="lambda repressor-like DNA-binding domains"/>
    <property type="match status" value="1"/>
</dbReference>
<protein>
    <submittedName>
        <fullName evidence="6">Short-chain fatty acyl-CoA regulator family protein</fullName>
    </submittedName>
</protein>
<dbReference type="PROSITE" id="PS50943">
    <property type="entry name" value="HTH_CROC1"/>
    <property type="match status" value="1"/>
</dbReference>
<evidence type="ECO:0000313" key="6">
    <source>
        <dbReference type="EMBL" id="GAA4896729.1"/>
    </source>
</evidence>
<dbReference type="CDD" id="cd00093">
    <property type="entry name" value="HTH_XRE"/>
    <property type="match status" value="1"/>
</dbReference>
<organism evidence="6 7">
    <name type="scientific">Tessaracoccus lubricantis</name>
    <dbReference type="NCBI Taxonomy" id="545543"/>
    <lineage>
        <taxon>Bacteria</taxon>
        <taxon>Bacillati</taxon>
        <taxon>Actinomycetota</taxon>
        <taxon>Actinomycetes</taxon>
        <taxon>Propionibacteriales</taxon>
        <taxon>Propionibacteriaceae</taxon>
        <taxon>Tessaracoccus</taxon>
    </lineage>
</organism>
<evidence type="ECO:0000256" key="3">
    <source>
        <dbReference type="ARBA" id="ARBA00023125"/>
    </source>
</evidence>
<comment type="caution">
    <text evidence="6">The sequence shown here is derived from an EMBL/GenBank/DDBJ whole genome shotgun (WGS) entry which is preliminary data.</text>
</comment>
<dbReference type="InterPro" id="IPR026281">
    <property type="entry name" value="HTH_RamB"/>
</dbReference>
<evidence type="ECO:0000313" key="7">
    <source>
        <dbReference type="Proteomes" id="UP001501521"/>
    </source>
</evidence>
<accession>A0ABP9F956</accession>
<dbReference type="PANTHER" id="PTHR46797:SF23">
    <property type="entry name" value="HTH-TYPE TRANSCRIPTIONAL REGULATOR SUTR"/>
    <property type="match status" value="1"/>
</dbReference>
<dbReference type="PIRSF" id="PIRSF019251">
    <property type="entry name" value="Rv0465c"/>
    <property type="match status" value="1"/>
</dbReference>
<dbReference type="Pfam" id="PF01381">
    <property type="entry name" value="HTH_3"/>
    <property type="match status" value="1"/>
</dbReference>
<dbReference type="RefSeq" id="WP_345580784.1">
    <property type="nucleotide sequence ID" value="NZ_BAABLV010000020.1"/>
</dbReference>
<dbReference type="InterPro" id="IPR050807">
    <property type="entry name" value="TransReg_Diox_bact_type"/>
</dbReference>
<dbReference type="Pfam" id="PF09856">
    <property type="entry name" value="ScfRs"/>
    <property type="match status" value="1"/>
</dbReference>
<dbReference type="InterPro" id="IPR010982">
    <property type="entry name" value="Lambda_DNA-bd_dom_sf"/>
</dbReference>
<reference evidence="7" key="1">
    <citation type="journal article" date="2019" name="Int. J. Syst. Evol. Microbiol.">
        <title>The Global Catalogue of Microorganisms (GCM) 10K type strain sequencing project: providing services to taxonomists for standard genome sequencing and annotation.</title>
        <authorList>
            <consortium name="The Broad Institute Genomics Platform"/>
            <consortium name="The Broad Institute Genome Sequencing Center for Infectious Disease"/>
            <person name="Wu L."/>
            <person name="Ma J."/>
        </authorList>
    </citation>
    <scope>NUCLEOTIDE SEQUENCE [LARGE SCALE GENOMIC DNA]</scope>
    <source>
        <strain evidence="7">JCM 19125</strain>
    </source>
</reference>
<proteinExistence type="inferred from homology"/>
<keyword evidence="7" id="KW-1185">Reference proteome</keyword>
<evidence type="ECO:0000256" key="2">
    <source>
        <dbReference type="ARBA" id="ARBA00023015"/>
    </source>
</evidence>
<dbReference type="SUPFAM" id="SSF47413">
    <property type="entry name" value="lambda repressor-like DNA-binding domains"/>
    <property type="match status" value="1"/>
</dbReference>
<dbReference type="InterPro" id="IPR018653">
    <property type="entry name" value="ScfR_C"/>
</dbReference>
<comment type="similarity">
    <text evidence="1">Belongs to the short-chain fatty acyl-CoA assimilation regulator (ScfR) family.</text>
</comment>
<keyword evidence="3" id="KW-0238">DNA-binding</keyword>
<evidence type="ECO:0000256" key="1">
    <source>
        <dbReference type="ARBA" id="ARBA00007227"/>
    </source>
</evidence>
<dbReference type="EMBL" id="BAABLV010000020">
    <property type="protein sequence ID" value="GAA4896729.1"/>
    <property type="molecule type" value="Genomic_DNA"/>
</dbReference>
<keyword evidence="2" id="KW-0805">Transcription regulation</keyword>
<dbReference type="PANTHER" id="PTHR46797">
    <property type="entry name" value="HTH-TYPE TRANSCRIPTIONAL REGULATOR"/>
    <property type="match status" value="1"/>
</dbReference>
<gene>
    <name evidence="6" type="ORF">GCM10025789_13200</name>
</gene>
<dbReference type="Pfam" id="PF06114">
    <property type="entry name" value="Peptidase_M78"/>
    <property type="match status" value="1"/>
</dbReference>
<dbReference type="InterPro" id="IPR001387">
    <property type="entry name" value="Cro/C1-type_HTH"/>
</dbReference>
<feature type="domain" description="HTH cro/C1-type" evidence="5">
    <location>
        <begin position="10"/>
        <end position="64"/>
    </location>
</feature>
<dbReference type="InterPro" id="IPR010359">
    <property type="entry name" value="IrrE_HExxH"/>
</dbReference>
<dbReference type="SMART" id="SM00530">
    <property type="entry name" value="HTH_XRE"/>
    <property type="match status" value="1"/>
</dbReference>
<evidence type="ECO:0000259" key="5">
    <source>
        <dbReference type="PROSITE" id="PS50943"/>
    </source>
</evidence>
<evidence type="ECO:0000256" key="4">
    <source>
        <dbReference type="ARBA" id="ARBA00023163"/>
    </source>
</evidence>
<name>A0ABP9F956_9ACTN</name>
<dbReference type="Proteomes" id="UP001501521">
    <property type="component" value="Unassembled WGS sequence"/>
</dbReference>
<sequence>MDKVFGGARLRRLREERGLSQVELARVLVISPSYLNQIEHDTRPLTVTVLVRLTELFGVDPSYFSPRDSARQLAQLREALRESTHDEAEPIPLADLQHIARTMPEVTEAIVRLHRGYRDAVTLLESDVARGGGRLALMPHERVLEFFDKHLNYFNALDRHAERLAKAIGHTGGDLAAKLRSHLESVHGVQVTVDRGGLAQDMHAYDERHRTLVLAPDLRAGQQSFRMATQLAYLEAEGLLEEALATVEWPDQTSRTLARIGLAHYFAAALVLPYAEFFRRAEQLRYDVEELAEHFDVGYETAAHRLSTLQRPGMRGVPFIFIRVDRAGNVSKRQSATGFHFARDGGTCPLWTIYEAFSAPGQVKVQIAEMPDGERHLWIARTVTHRRGGYGNAAKTFVIGLGCELRQAGRLIYSLGLNLAEPDVVRIGPGCRTCDRPRCIQRATPPVGLTLRVDESRSSFAPYPLSN</sequence>